<keyword evidence="3" id="KW-0472">Membrane</keyword>
<keyword evidence="5" id="KW-1185">Reference proteome</keyword>
<dbReference type="Pfam" id="PF03334">
    <property type="entry name" value="PhaG_MnhG_YufB"/>
    <property type="match status" value="1"/>
</dbReference>
<feature type="transmembrane region" description="Helical" evidence="3">
    <location>
        <begin position="77"/>
        <end position="96"/>
    </location>
</feature>
<organism evidence="4 5">
    <name type="scientific">Xylanimonas oleitrophica</name>
    <dbReference type="NCBI Taxonomy" id="2607479"/>
    <lineage>
        <taxon>Bacteria</taxon>
        <taxon>Bacillati</taxon>
        <taxon>Actinomycetota</taxon>
        <taxon>Actinomycetes</taxon>
        <taxon>Micrococcales</taxon>
        <taxon>Promicromonosporaceae</taxon>
        <taxon>Xylanimonas</taxon>
    </lineage>
</organism>
<comment type="caution">
    <text evidence="4">The sequence shown here is derived from an EMBL/GenBank/DDBJ whole genome shotgun (WGS) entry which is preliminary data.</text>
</comment>
<sequence length="134" mass="13236">MADVLAVLLLAAGCFFVVAGTLGLLRFADLPTRLHGVAKADNLGLGFITAGLVVHALAHGGGIAGGGGGAGGIVAKLVLVWLFALLGTAANSHLLAAPARPEPGAEEKPEREPGPGPGPETTPEPEAPATREAP</sequence>
<accession>A0A2W5YHI1</accession>
<reference evidence="4 5" key="1">
    <citation type="submission" date="2018-06" db="EMBL/GenBank/DDBJ databases">
        <title>Whole genome sequencing of a novel hydrocarbon degrading bacterial strain, PW21 isolated from oil contaminated produced water sample.</title>
        <authorList>
            <person name="Nagkirti P."/>
            <person name="Shaikh A."/>
            <person name="Gowdaman V."/>
            <person name="Engineer A.E."/>
            <person name="Dagar S."/>
            <person name="Dhakephalkar P.K."/>
        </authorList>
    </citation>
    <scope>NUCLEOTIDE SEQUENCE [LARGE SCALE GENOMIC DNA]</scope>
    <source>
        <strain evidence="4 5">PW21</strain>
    </source>
</reference>
<feature type="compositionally biased region" description="Pro residues" evidence="2">
    <location>
        <begin position="114"/>
        <end position="126"/>
    </location>
</feature>
<gene>
    <name evidence="4" type="ORF">DNL40_04610</name>
</gene>
<dbReference type="AlphaFoldDB" id="A0A2W5YHI1"/>
<dbReference type="GO" id="GO:0015385">
    <property type="term" value="F:sodium:proton antiporter activity"/>
    <property type="evidence" value="ECO:0007669"/>
    <property type="project" value="TreeGrafter"/>
</dbReference>
<dbReference type="InterPro" id="IPR005133">
    <property type="entry name" value="PhaG_MnhG_YufB"/>
</dbReference>
<feature type="region of interest" description="Disordered" evidence="2">
    <location>
        <begin position="97"/>
        <end position="134"/>
    </location>
</feature>
<evidence type="ECO:0000313" key="4">
    <source>
        <dbReference type="EMBL" id="PZR54401.1"/>
    </source>
</evidence>
<comment type="similarity">
    <text evidence="1">Belongs to the CPA3 antiporters (TC 2.A.63) subunit G family.</text>
</comment>
<dbReference type="EMBL" id="QKWH01000002">
    <property type="protein sequence ID" value="PZR54401.1"/>
    <property type="molecule type" value="Genomic_DNA"/>
</dbReference>
<feature type="transmembrane region" description="Helical" evidence="3">
    <location>
        <begin position="43"/>
        <end position="65"/>
    </location>
</feature>
<proteinExistence type="inferred from homology"/>
<dbReference type="PANTHER" id="PTHR34703:SF1">
    <property type="entry name" value="ANTIPORTER SUBUNIT MNHG2-RELATED"/>
    <property type="match status" value="1"/>
</dbReference>
<dbReference type="PANTHER" id="PTHR34703">
    <property type="entry name" value="ANTIPORTER SUBUNIT MNHG2-RELATED"/>
    <property type="match status" value="1"/>
</dbReference>
<name>A0A2W5YHI1_9MICO</name>
<keyword evidence="3" id="KW-0812">Transmembrane</keyword>
<evidence type="ECO:0000256" key="3">
    <source>
        <dbReference type="SAM" id="Phobius"/>
    </source>
</evidence>
<evidence type="ECO:0000256" key="2">
    <source>
        <dbReference type="SAM" id="MobiDB-lite"/>
    </source>
</evidence>
<evidence type="ECO:0000256" key="1">
    <source>
        <dbReference type="ARBA" id="ARBA00008404"/>
    </source>
</evidence>
<protein>
    <submittedName>
        <fullName evidence="4">Na+/H+ antiporter subunit G</fullName>
    </submittedName>
</protein>
<feature type="compositionally biased region" description="Basic and acidic residues" evidence="2">
    <location>
        <begin position="103"/>
        <end position="113"/>
    </location>
</feature>
<evidence type="ECO:0000313" key="5">
    <source>
        <dbReference type="Proteomes" id="UP000248783"/>
    </source>
</evidence>
<keyword evidence="3" id="KW-1133">Transmembrane helix</keyword>
<dbReference type="Proteomes" id="UP000248783">
    <property type="component" value="Unassembled WGS sequence"/>
</dbReference>